<proteinExistence type="predicted"/>
<evidence type="ECO:0008006" key="4">
    <source>
        <dbReference type="Google" id="ProtNLM"/>
    </source>
</evidence>
<dbReference type="Proteomes" id="UP000053095">
    <property type="component" value="Unassembled WGS sequence"/>
</dbReference>
<name>A0A0B8MYU9_TALPI</name>
<organism evidence="2 3">
    <name type="scientific">Talaromyces pinophilus</name>
    <name type="common">Penicillium pinophilum</name>
    <dbReference type="NCBI Taxonomy" id="128442"/>
    <lineage>
        <taxon>Eukaryota</taxon>
        <taxon>Fungi</taxon>
        <taxon>Dikarya</taxon>
        <taxon>Ascomycota</taxon>
        <taxon>Pezizomycotina</taxon>
        <taxon>Eurotiomycetes</taxon>
        <taxon>Eurotiomycetidae</taxon>
        <taxon>Eurotiales</taxon>
        <taxon>Trichocomaceae</taxon>
        <taxon>Talaromyces</taxon>
        <taxon>Talaromyces sect. Talaromyces</taxon>
    </lineage>
</organism>
<feature type="compositionally biased region" description="Polar residues" evidence="1">
    <location>
        <begin position="14"/>
        <end position="59"/>
    </location>
</feature>
<accession>A0A0B8MYU9</accession>
<evidence type="ECO:0000313" key="3">
    <source>
        <dbReference type="Proteomes" id="UP000053095"/>
    </source>
</evidence>
<reference evidence="3" key="1">
    <citation type="journal article" date="2015" name="Genome Announc.">
        <title>Draft genome sequence of Talaromyces cellulolyticus strain Y-94, a source of lignocellulosic biomass-degrading enzymes.</title>
        <authorList>
            <person name="Fujii T."/>
            <person name="Koike H."/>
            <person name="Sawayama S."/>
            <person name="Yano S."/>
            <person name="Inoue H."/>
        </authorList>
    </citation>
    <scope>NUCLEOTIDE SEQUENCE [LARGE SCALE GENOMIC DNA]</scope>
    <source>
        <strain evidence="3">Y-94</strain>
    </source>
</reference>
<sequence length="466" mass="53954">MAPGKRVPYKNRRQNPSQANGNGPTHQSSSRPSNAHGESNQQKPLPAITTPQSTIQGAPQSTTQDQSTTQGAPQLTAIQMIRSFTKEWNPDLHHNKQPFTKLPRDMALCIMDHLKDPVDKMSLALTTKTLWEWSRGVLKLEDFDLQQVLPMRVSERRGTIKPWPYFRSYRWRLVERLENEYWKACAGCLRLHPKTEFFPSELKQPANERYCRAPGLIQICPHLLLTYKKLETLQKVLAEQGEQYKQRRQNTDFDKYLLHECTMRAGSSKFVISTQPFITEREQNLVFRQKYTIHMHTDNLKADLDRVGSRGWFPNLCPHRSILTHCLDMLDEKSPWNNDMIIKDERDHKADVSCKWCGTYFSGFKRYAHSSSHKVRIDFFASKIIGKDLGLRDCLNGHGVPNELQYWINNTQLANIVSVTDSLHYGCKCRKKCRKLGYLPISTPSPRASLPDTTWKGDEPVSDWKW</sequence>
<evidence type="ECO:0000313" key="2">
    <source>
        <dbReference type="EMBL" id="GAM43414.1"/>
    </source>
</evidence>
<evidence type="ECO:0000256" key="1">
    <source>
        <dbReference type="SAM" id="MobiDB-lite"/>
    </source>
</evidence>
<keyword evidence="3" id="KW-1185">Reference proteome</keyword>
<gene>
    <name evidence="2" type="ORF">TCE0_050f18207</name>
</gene>
<feature type="compositionally biased region" description="Low complexity" evidence="1">
    <location>
        <begin position="60"/>
        <end position="70"/>
    </location>
</feature>
<dbReference type="AlphaFoldDB" id="A0A0B8MYU9"/>
<feature type="region of interest" description="Disordered" evidence="1">
    <location>
        <begin position="1"/>
        <end position="72"/>
    </location>
</feature>
<protein>
    <recommendedName>
        <fullName evidence="4">F-box domain-containing protein</fullName>
    </recommendedName>
</protein>
<dbReference type="EMBL" id="DF933846">
    <property type="protein sequence ID" value="GAM43414.1"/>
    <property type="molecule type" value="Genomic_DNA"/>
</dbReference>